<dbReference type="CDD" id="cd07377">
    <property type="entry name" value="WHTH_GntR"/>
    <property type="match status" value="1"/>
</dbReference>
<evidence type="ECO:0000256" key="3">
    <source>
        <dbReference type="ARBA" id="ARBA00023163"/>
    </source>
</evidence>
<organism evidence="5 6">
    <name type="scientific">Ruania alba</name>
    <dbReference type="NCBI Taxonomy" id="648782"/>
    <lineage>
        <taxon>Bacteria</taxon>
        <taxon>Bacillati</taxon>
        <taxon>Actinomycetota</taxon>
        <taxon>Actinomycetes</taxon>
        <taxon>Micrococcales</taxon>
        <taxon>Ruaniaceae</taxon>
        <taxon>Ruania</taxon>
    </lineage>
</organism>
<dbReference type="InterPro" id="IPR000524">
    <property type="entry name" value="Tscrpt_reg_HTH_GntR"/>
</dbReference>
<protein>
    <submittedName>
        <fullName evidence="5">DNA-binding transcriptional regulator YhcF, GntR family</fullName>
    </submittedName>
</protein>
<keyword evidence="3" id="KW-0804">Transcription</keyword>
<keyword evidence="6" id="KW-1185">Reference proteome</keyword>
<sequence length="118" mass="13271">MFDGRDPIYLQIADQIRSDVVAGRLHEGDQVMSTTQYAQTYRINPATAAKAFTELVDDGVLYKQRGVGMFVAEGASERLRASRRATFVDERLVPVLREAHELGMQTDDLIAQIRKVFP</sequence>
<accession>A0A1H5DZ43</accession>
<dbReference type="PANTHER" id="PTHR38445:SF10">
    <property type="entry name" value="GNTR-FAMILY TRANSCRIPTIONAL REGULATOR"/>
    <property type="match status" value="1"/>
</dbReference>
<name>A0A1H5DZ43_9MICO</name>
<evidence type="ECO:0000313" key="5">
    <source>
        <dbReference type="EMBL" id="SED83990.1"/>
    </source>
</evidence>
<dbReference type="InterPro" id="IPR036390">
    <property type="entry name" value="WH_DNA-bd_sf"/>
</dbReference>
<evidence type="ECO:0000313" key="6">
    <source>
        <dbReference type="Proteomes" id="UP000199220"/>
    </source>
</evidence>
<dbReference type="SMART" id="SM00345">
    <property type="entry name" value="HTH_GNTR"/>
    <property type="match status" value="1"/>
</dbReference>
<dbReference type="PANTHER" id="PTHR38445">
    <property type="entry name" value="HTH-TYPE TRANSCRIPTIONAL REPRESSOR YTRA"/>
    <property type="match status" value="1"/>
</dbReference>
<evidence type="ECO:0000259" key="4">
    <source>
        <dbReference type="PROSITE" id="PS50949"/>
    </source>
</evidence>
<dbReference type="STRING" id="648782.SAMN04488554_0838"/>
<feature type="domain" description="HTH gntR-type" evidence="4">
    <location>
        <begin position="6"/>
        <end position="74"/>
    </location>
</feature>
<keyword evidence="2 5" id="KW-0238">DNA-binding</keyword>
<dbReference type="Gene3D" id="1.10.10.10">
    <property type="entry name" value="Winged helix-like DNA-binding domain superfamily/Winged helix DNA-binding domain"/>
    <property type="match status" value="1"/>
</dbReference>
<evidence type="ECO:0000256" key="1">
    <source>
        <dbReference type="ARBA" id="ARBA00023015"/>
    </source>
</evidence>
<keyword evidence="1" id="KW-0805">Transcription regulation</keyword>
<proteinExistence type="predicted"/>
<dbReference type="GO" id="GO:0003700">
    <property type="term" value="F:DNA-binding transcription factor activity"/>
    <property type="evidence" value="ECO:0007669"/>
    <property type="project" value="InterPro"/>
</dbReference>
<dbReference type="RefSeq" id="WP_089771817.1">
    <property type="nucleotide sequence ID" value="NZ_FNTX01000001.1"/>
</dbReference>
<dbReference type="EMBL" id="FNTX01000001">
    <property type="protein sequence ID" value="SED83990.1"/>
    <property type="molecule type" value="Genomic_DNA"/>
</dbReference>
<dbReference type="OrthoDB" id="162505at2"/>
<gene>
    <name evidence="5" type="ORF">SAMN04488554_0838</name>
</gene>
<dbReference type="GO" id="GO:0003677">
    <property type="term" value="F:DNA binding"/>
    <property type="evidence" value="ECO:0007669"/>
    <property type="project" value="UniProtKB-KW"/>
</dbReference>
<reference evidence="6" key="1">
    <citation type="submission" date="2016-10" db="EMBL/GenBank/DDBJ databases">
        <authorList>
            <person name="Varghese N."/>
            <person name="Submissions S."/>
        </authorList>
    </citation>
    <scope>NUCLEOTIDE SEQUENCE [LARGE SCALE GENOMIC DNA]</scope>
    <source>
        <strain evidence="6">DSM 21368</strain>
    </source>
</reference>
<dbReference type="AlphaFoldDB" id="A0A1H5DZ43"/>
<dbReference type="Pfam" id="PF00392">
    <property type="entry name" value="GntR"/>
    <property type="match status" value="1"/>
</dbReference>
<dbReference type="PROSITE" id="PS50949">
    <property type="entry name" value="HTH_GNTR"/>
    <property type="match status" value="1"/>
</dbReference>
<evidence type="ECO:0000256" key="2">
    <source>
        <dbReference type="ARBA" id="ARBA00023125"/>
    </source>
</evidence>
<dbReference type="InterPro" id="IPR036388">
    <property type="entry name" value="WH-like_DNA-bd_sf"/>
</dbReference>
<dbReference type="SUPFAM" id="SSF46785">
    <property type="entry name" value="Winged helix' DNA-binding domain"/>
    <property type="match status" value="1"/>
</dbReference>
<dbReference type="Proteomes" id="UP000199220">
    <property type="component" value="Unassembled WGS sequence"/>
</dbReference>